<dbReference type="Pfam" id="PF13635">
    <property type="entry name" value="DUF4143"/>
    <property type="match status" value="1"/>
</dbReference>
<dbReference type="SUPFAM" id="SSF52540">
    <property type="entry name" value="P-loop containing nucleoside triphosphate hydrolases"/>
    <property type="match status" value="1"/>
</dbReference>
<evidence type="ECO:0000313" key="3">
    <source>
        <dbReference type="EMBL" id="KIJ88450.1"/>
    </source>
</evidence>
<feature type="domain" description="AAA" evidence="1">
    <location>
        <begin position="17"/>
        <end position="135"/>
    </location>
</feature>
<name>A0A0C2RCB6_9RICK</name>
<dbReference type="Gene3D" id="3.40.50.300">
    <property type="entry name" value="P-loop containing nucleotide triphosphate hydrolases"/>
    <property type="match status" value="1"/>
</dbReference>
<comment type="caution">
    <text evidence="3">The sequence shown here is derived from an EMBL/GenBank/DDBJ whole genome shotgun (WGS) entry which is preliminary data.</text>
</comment>
<dbReference type="Pfam" id="PF13173">
    <property type="entry name" value="AAA_14"/>
    <property type="match status" value="1"/>
</dbReference>
<dbReference type="AlphaFoldDB" id="A0A0C2RCB6"/>
<dbReference type="InterPro" id="IPR041682">
    <property type="entry name" value="AAA_14"/>
</dbReference>
<proteinExistence type="predicted"/>
<protein>
    <recommendedName>
        <fullName evidence="5">AAA+ ATPase domain-containing protein</fullName>
    </recommendedName>
</protein>
<accession>A0A0C2RCB6</accession>
<keyword evidence="4" id="KW-1185">Reference proteome</keyword>
<reference evidence="3 4" key="1">
    <citation type="submission" date="2014-12" db="EMBL/GenBank/DDBJ databases">
        <title>Whole genome sequence of Candidatus Rickettsia asemboensis strain NMRCii isolated from cat fleas in west Kenya.</title>
        <authorList>
            <person name="Jima D."/>
            <person name="Luce-Fedrow A."/>
            <person name="Yang Y."/>
            <person name="Maina A.N."/>
            <person name="Snesrud E.C."/>
            <person name="Jarman R.G."/>
            <person name="Richards A.L."/>
            <person name="Hang J."/>
        </authorList>
    </citation>
    <scope>NUCLEOTIDE SEQUENCE [LARGE SCALE GENOMIC DNA]</scope>
    <source>
        <strain evidence="3 4">NMRCii</strain>
    </source>
</reference>
<sequence>MLRKQFLSSIIKHFKTHKVCALLGPRQCGKTTLSKQFTEAYNISKINIFDLENPLDLARLNEPMLALSDLKGFVIIDEIQYKPNLFPILRFLVDTTDIKFLVLGSASRDLIKQGSETLAGRIGYIEMTPFTLSEVSDTQKLWVRGGFPLSYLADDEELSTLWRQNYIKTFLERDIPNLGFTIPSMQLRKFWLMLCHYHANIFNASELGNSLSISYHTAKYYLDILEGTFMIRVLQPWYENLKKRQVKTPKIFFRDSGIYHTLLGLHSYEALNTNPKIGASWEGFALEQIIRYYKAEAEECYFWSSHNGAEIDLLIFKNGKRLGFEIKYTNTLSITKSMQISLEDLKLDQINVIFPGDISFKLSEKIQAIGLSCLIQKDTKDATI</sequence>
<gene>
    <name evidence="3" type="ORF">SB78_05925</name>
</gene>
<evidence type="ECO:0000259" key="2">
    <source>
        <dbReference type="Pfam" id="PF13635"/>
    </source>
</evidence>
<dbReference type="PANTHER" id="PTHR43566:SF2">
    <property type="entry name" value="DUF4143 DOMAIN-CONTAINING PROTEIN"/>
    <property type="match status" value="1"/>
</dbReference>
<dbReference type="PANTHER" id="PTHR43566">
    <property type="entry name" value="CONSERVED PROTEIN"/>
    <property type="match status" value="1"/>
</dbReference>
<organism evidence="3 4">
    <name type="scientific">Rickettsia asembonensis</name>
    <dbReference type="NCBI Taxonomy" id="1068590"/>
    <lineage>
        <taxon>Bacteria</taxon>
        <taxon>Pseudomonadati</taxon>
        <taxon>Pseudomonadota</taxon>
        <taxon>Alphaproteobacteria</taxon>
        <taxon>Rickettsiales</taxon>
        <taxon>Rickettsiaceae</taxon>
        <taxon>Rickettsieae</taxon>
        <taxon>Rickettsia</taxon>
        <taxon>spotted fever group</taxon>
    </lineage>
</organism>
<evidence type="ECO:0008006" key="5">
    <source>
        <dbReference type="Google" id="ProtNLM"/>
    </source>
</evidence>
<dbReference type="InterPro" id="IPR025420">
    <property type="entry name" value="DUF4143"/>
</dbReference>
<evidence type="ECO:0000259" key="1">
    <source>
        <dbReference type="Pfam" id="PF13173"/>
    </source>
</evidence>
<dbReference type="EMBL" id="JWSW01000073">
    <property type="protein sequence ID" value="KIJ88450.1"/>
    <property type="molecule type" value="Genomic_DNA"/>
</dbReference>
<feature type="domain" description="DUF4143" evidence="2">
    <location>
        <begin position="172"/>
        <end position="328"/>
    </location>
</feature>
<dbReference type="Proteomes" id="UP000031952">
    <property type="component" value="Unassembled WGS sequence"/>
</dbReference>
<dbReference type="RefSeq" id="WP_041079337.1">
    <property type="nucleotide sequence ID" value="NZ_JWSW01000073.1"/>
</dbReference>
<dbReference type="InterPro" id="IPR027417">
    <property type="entry name" value="P-loop_NTPase"/>
</dbReference>
<evidence type="ECO:0000313" key="4">
    <source>
        <dbReference type="Proteomes" id="UP000031952"/>
    </source>
</evidence>